<dbReference type="GO" id="GO:0004497">
    <property type="term" value="F:monooxygenase activity"/>
    <property type="evidence" value="ECO:0007669"/>
    <property type="project" value="UniProtKB-KW"/>
</dbReference>
<dbReference type="PANTHER" id="PTHR30137:SF15">
    <property type="entry name" value="BLL6902 PROTEIN"/>
    <property type="match status" value="1"/>
</dbReference>
<keyword evidence="3" id="KW-1185">Reference proteome</keyword>
<dbReference type="RefSeq" id="WP_253774111.1">
    <property type="nucleotide sequence ID" value="NZ_JAMTCK010000009.1"/>
</dbReference>
<evidence type="ECO:0000313" key="3">
    <source>
        <dbReference type="Proteomes" id="UP001206128"/>
    </source>
</evidence>
<dbReference type="Pfam" id="PF00296">
    <property type="entry name" value="Bac_luciferase"/>
    <property type="match status" value="1"/>
</dbReference>
<dbReference type="PANTHER" id="PTHR30137">
    <property type="entry name" value="LUCIFERASE-LIKE MONOOXYGENASE"/>
    <property type="match status" value="1"/>
</dbReference>
<dbReference type="Proteomes" id="UP001206128">
    <property type="component" value="Unassembled WGS sequence"/>
</dbReference>
<dbReference type="NCBIfam" id="TIGR04027">
    <property type="entry name" value="LLM_KPN_01858"/>
    <property type="match status" value="1"/>
</dbReference>
<comment type="caution">
    <text evidence="2">The sequence shown here is derived from an EMBL/GenBank/DDBJ whole genome shotgun (WGS) entry which is preliminary data.</text>
</comment>
<dbReference type="AlphaFoldDB" id="A0AAE3GHA3"/>
<organism evidence="2 3">
    <name type="scientific">Goodfellowiella coeruleoviolacea</name>
    <dbReference type="NCBI Taxonomy" id="334858"/>
    <lineage>
        <taxon>Bacteria</taxon>
        <taxon>Bacillati</taxon>
        <taxon>Actinomycetota</taxon>
        <taxon>Actinomycetes</taxon>
        <taxon>Pseudonocardiales</taxon>
        <taxon>Pseudonocardiaceae</taxon>
        <taxon>Goodfellowiella</taxon>
    </lineage>
</organism>
<evidence type="ECO:0000313" key="2">
    <source>
        <dbReference type="EMBL" id="MCP2167349.1"/>
    </source>
</evidence>
<proteinExistence type="predicted"/>
<sequence>MSKRLGFFTRLTDHGGDPGGPTAYRLALEQFVVAEQLGYQVGWVAQHHFDAVEGGLPAPLVFLSTVAARTSAIRLATGIITLPLEDPIRVAEDAAVLDALSGGRLELGFGTGGSPAAFAAFGRDSSARSELFTAHFDRVVAALSGAELAGPGRVLVPRGQRLLTDIWQATFSVHGGRRAGLAGTGLLLSRTQPRPENQPHAPLAEVQEPVVRAYRAALPAGVPARIGASRSVFVGLDREKVRAAARAGVRAFADHLAATGQPVPAGDEDDLLTALDVHCGTPDEVVATLLADPVVTQATDLIFQVHPADPGQRATLESLELIATAVAPHLGWRPGPAAAEATTERTAR</sequence>
<dbReference type="InterPro" id="IPR036661">
    <property type="entry name" value="Luciferase-like_sf"/>
</dbReference>
<gene>
    <name evidence="2" type="ORF">LX83_004222</name>
</gene>
<keyword evidence="2" id="KW-0560">Oxidoreductase</keyword>
<dbReference type="InterPro" id="IPR050766">
    <property type="entry name" value="Bact_Lucif_Oxidored"/>
</dbReference>
<reference evidence="2" key="1">
    <citation type="submission" date="2022-06" db="EMBL/GenBank/DDBJ databases">
        <title>Genomic Encyclopedia of Archaeal and Bacterial Type Strains, Phase II (KMG-II): from individual species to whole genera.</title>
        <authorList>
            <person name="Goeker M."/>
        </authorList>
    </citation>
    <scope>NUCLEOTIDE SEQUENCE</scope>
    <source>
        <strain evidence="2">DSM 43935</strain>
    </source>
</reference>
<dbReference type="EMBL" id="JAMTCK010000009">
    <property type="protein sequence ID" value="MCP2167349.1"/>
    <property type="molecule type" value="Genomic_DNA"/>
</dbReference>
<feature type="domain" description="Luciferase-like" evidence="1">
    <location>
        <begin position="11"/>
        <end position="289"/>
    </location>
</feature>
<accession>A0AAE3GHA3</accession>
<name>A0AAE3GHA3_9PSEU</name>
<dbReference type="Gene3D" id="3.20.20.30">
    <property type="entry name" value="Luciferase-like domain"/>
    <property type="match status" value="1"/>
</dbReference>
<dbReference type="InterPro" id="IPR011251">
    <property type="entry name" value="Luciferase-like_dom"/>
</dbReference>
<dbReference type="GO" id="GO:0016705">
    <property type="term" value="F:oxidoreductase activity, acting on paired donors, with incorporation or reduction of molecular oxygen"/>
    <property type="evidence" value="ECO:0007669"/>
    <property type="project" value="InterPro"/>
</dbReference>
<dbReference type="InterPro" id="IPR024003">
    <property type="entry name" value="Luciferase-like_KPN01858"/>
</dbReference>
<keyword evidence="2" id="KW-0503">Monooxygenase</keyword>
<dbReference type="GO" id="GO:0005829">
    <property type="term" value="C:cytosol"/>
    <property type="evidence" value="ECO:0007669"/>
    <property type="project" value="TreeGrafter"/>
</dbReference>
<dbReference type="SUPFAM" id="SSF51679">
    <property type="entry name" value="Bacterial luciferase-like"/>
    <property type="match status" value="1"/>
</dbReference>
<evidence type="ECO:0000259" key="1">
    <source>
        <dbReference type="Pfam" id="PF00296"/>
    </source>
</evidence>
<protein>
    <submittedName>
        <fullName evidence="2">FMN-dependent luciferase-like monooxygenase, KPN_01858 family</fullName>
    </submittedName>
</protein>